<dbReference type="InterPro" id="IPR009389">
    <property type="entry name" value="DUF1045"/>
</dbReference>
<accession>A0A955L5P5</accession>
<protein>
    <submittedName>
        <fullName evidence="1">DUF1045 domain-containing protein</fullName>
    </submittedName>
</protein>
<dbReference type="AlphaFoldDB" id="A0A955L5P5"/>
<reference evidence="1" key="1">
    <citation type="submission" date="2020-04" db="EMBL/GenBank/DDBJ databases">
        <authorList>
            <person name="Zhang T."/>
        </authorList>
    </citation>
    <scope>NUCLEOTIDE SEQUENCE</scope>
    <source>
        <strain evidence="1">HKST-UBA14</strain>
    </source>
</reference>
<reference evidence="1" key="2">
    <citation type="journal article" date="2021" name="Microbiome">
        <title>Successional dynamics and alternative stable states in a saline activated sludge microbial community over 9 years.</title>
        <authorList>
            <person name="Wang Y."/>
            <person name="Ye J."/>
            <person name="Ju F."/>
            <person name="Liu L."/>
            <person name="Boyd J.A."/>
            <person name="Deng Y."/>
            <person name="Parks D.H."/>
            <person name="Jiang X."/>
            <person name="Yin X."/>
            <person name="Woodcroft B.J."/>
            <person name="Tyson G.W."/>
            <person name="Hugenholtz P."/>
            <person name="Polz M.F."/>
            <person name="Zhang T."/>
        </authorList>
    </citation>
    <scope>NUCLEOTIDE SEQUENCE</scope>
    <source>
        <strain evidence="1">HKST-UBA14</strain>
    </source>
</reference>
<evidence type="ECO:0000313" key="2">
    <source>
        <dbReference type="Proteomes" id="UP000783287"/>
    </source>
</evidence>
<evidence type="ECO:0000313" key="1">
    <source>
        <dbReference type="EMBL" id="MCA9383530.1"/>
    </source>
</evidence>
<dbReference type="Gene3D" id="3.90.1140.10">
    <property type="entry name" value="Cyclic phosphodiesterase"/>
    <property type="match status" value="1"/>
</dbReference>
<sequence>LITKCKKYLLDNYDSYYSTMEPHVTYAIVPLPEENLANARHAIDEYLNQIHTTLRFNLAGLSFSEKSNLFMIRVSGPEIMKLHKDFIELMEPFRDGCIRQKDVERAESGFFDEQEISYLKQYGYSRVLDNFKSHISIGSMERNLSEQEQVQHELEEILAPVLETQLELDNILVNFHIDSIEQHRMQTIWETSHKIQP</sequence>
<gene>
    <name evidence="1" type="ORF">KC909_04135</name>
</gene>
<proteinExistence type="predicted"/>
<dbReference type="Pfam" id="PF06299">
    <property type="entry name" value="DUF1045"/>
    <property type="match status" value="1"/>
</dbReference>
<feature type="non-terminal residue" evidence="1">
    <location>
        <position position="1"/>
    </location>
</feature>
<name>A0A955L5P5_9BACT</name>
<dbReference type="Proteomes" id="UP000783287">
    <property type="component" value="Unassembled WGS sequence"/>
</dbReference>
<comment type="caution">
    <text evidence="1">The sequence shown here is derived from an EMBL/GenBank/DDBJ whole genome shotgun (WGS) entry which is preliminary data.</text>
</comment>
<organism evidence="1 2">
    <name type="scientific">Candidatus Dojkabacteria bacterium</name>
    <dbReference type="NCBI Taxonomy" id="2099670"/>
    <lineage>
        <taxon>Bacteria</taxon>
        <taxon>Candidatus Dojkabacteria</taxon>
    </lineage>
</organism>
<dbReference type="EMBL" id="JAGQLK010000084">
    <property type="protein sequence ID" value="MCA9383530.1"/>
    <property type="molecule type" value="Genomic_DNA"/>
</dbReference>